<dbReference type="EMBL" id="CAJVPW010067141">
    <property type="protein sequence ID" value="CAG8788888.1"/>
    <property type="molecule type" value="Genomic_DNA"/>
</dbReference>
<evidence type="ECO:0000313" key="2">
    <source>
        <dbReference type="Proteomes" id="UP000789366"/>
    </source>
</evidence>
<dbReference type="Proteomes" id="UP000789366">
    <property type="component" value="Unassembled WGS sequence"/>
</dbReference>
<accession>A0ACA9RDA5</accession>
<reference evidence="1" key="1">
    <citation type="submission" date="2021-06" db="EMBL/GenBank/DDBJ databases">
        <authorList>
            <person name="Kallberg Y."/>
            <person name="Tangrot J."/>
            <person name="Rosling A."/>
        </authorList>
    </citation>
    <scope>NUCLEOTIDE SEQUENCE</scope>
    <source>
        <strain evidence="1">28 12/20/2015</strain>
    </source>
</reference>
<evidence type="ECO:0000313" key="1">
    <source>
        <dbReference type="EMBL" id="CAG8788888.1"/>
    </source>
</evidence>
<keyword evidence="2" id="KW-1185">Reference proteome</keyword>
<comment type="caution">
    <text evidence="1">The sequence shown here is derived from an EMBL/GenBank/DDBJ whole genome shotgun (WGS) entry which is preliminary data.</text>
</comment>
<sequence>FGKPDANKGIYMTYNNFFLDILITYSISIVIGLPQNMQSLEYHQFSLVHKRQIHITTLDLKNGLFCSSIAKVTLEKTQYRFQQSSQKRSLGQVKLSSTFQNKEFSIVEGKNTKFTKDVHEGENIVLS</sequence>
<gene>
    <name evidence="1" type="ORF">SPELUC_LOCUS17047</name>
</gene>
<feature type="non-terminal residue" evidence="1">
    <location>
        <position position="127"/>
    </location>
</feature>
<organism evidence="1 2">
    <name type="scientific">Cetraspora pellucida</name>
    <dbReference type="NCBI Taxonomy" id="1433469"/>
    <lineage>
        <taxon>Eukaryota</taxon>
        <taxon>Fungi</taxon>
        <taxon>Fungi incertae sedis</taxon>
        <taxon>Mucoromycota</taxon>
        <taxon>Glomeromycotina</taxon>
        <taxon>Glomeromycetes</taxon>
        <taxon>Diversisporales</taxon>
        <taxon>Gigasporaceae</taxon>
        <taxon>Cetraspora</taxon>
    </lineage>
</organism>
<name>A0ACA9RDA5_9GLOM</name>
<protein>
    <submittedName>
        <fullName evidence="1">4968_t:CDS:1</fullName>
    </submittedName>
</protein>
<proteinExistence type="predicted"/>
<feature type="non-terminal residue" evidence="1">
    <location>
        <position position="1"/>
    </location>
</feature>